<dbReference type="Proteomes" id="UP001372338">
    <property type="component" value="Unassembled WGS sequence"/>
</dbReference>
<accession>A0AAN9HMX1</accession>
<gene>
    <name evidence="1" type="ORF">RIF29_39886</name>
</gene>
<proteinExistence type="predicted"/>
<evidence type="ECO:0000313" key="2">
    <source>
        <dbReference type="Proteomes" id="UP001372338"/>
    </source>
</evidence>
<keyword evidence="2" id="KW-1185">Reference proteome</keyword>
<reference evidence="1 2" key="1">
    <citation type="submission" date="2024-01" db="EMBL/GenBank/DDBJ databases">
        <title>The genomes of 5 underutilized Papilionoideae crops provide insights into root nodulation and disease resistanc.</title>
        <authorList>
            <person name="Yuan L."/>
        </authorList>
    </citation>
    <scope>NUCLEOTIDE SEQUENCE [LARGE SCALE GENOMIC DNA]</scope>
    <source>
        <strain evidence="1">ZHUSHIDOU_FW_LH</strain>
        <tissue evidence="1">Leaf</tissue>
    </source>
</reference>
<evidence type="ECO:0000313" key="1">
    <source>
        <dbReference type="EMBL" id="KAK7245055.1"/>
    </source>
</evidence>
<protein>
    <submittedName>
        <fullName evidence="1">Uncharacterized protein</fullName>
    </submittedName>
</protein>
<organism evidence="1 2">
    <name type="scientific">Crotalaria pallida</name>
    <name type="common">Smooth rattlebox</name>
    <name type="synonym">Crotalaria striata</name>
    <dbReference type="NCBI Taxonomy" id="3830"/>
    <lineage>
        <taxon>Eukaryota</taxon>
        <taxon>Viridiplantae</taxon>
        <taxon>Streptophyta</taxon>
        <taxon>Embryophyta</taxon>
        <taxon>Tracheophyta</taxon>
        <taxon>Spermatophyta</taxon>
        <taxon>Magnoliopsida</taxon>
        <taxon>eudicotyledons</taxon>
        <taxon>Gunneridae</taxon>
        <taxon>Pentapetalae</taxon>
        <taxon>rosids</taxon>
        <taxon>fabids</taxon>
        <taxon>Fabales</taxon>
        <taxon>Fabaceae</taxon>
        <taxon>Papilionoideae</taxon>
        <taxon>50 kb inversion clade</taxon>
        <taxon>genistoids sensu lato</taxon>
        <taxon>core genistoids</taxon>
        <taxon>Crotalarieae</taxon>
        <taxon>Crotalaria</taxon>
    </lineage>
</organism>
<sequence length="72" mass="8145">MLEALLISQHLCLFAGFMGKCGIICWLWGDPSFIECDGFISWEQSLPLQGAPRAILFVVKFEKNPPSLMYVH</sequence>
<comment type="caution">
    <text evidence="1">The sequence shown here is derived from an EMBL/GenBank/DDBJ whole genome shotgun (WGS) entry which is preliminary data.</text>
</comment>
<dbReference type="EMBL" id="JAYWIO010000008">
    <property type="protein sequence ID" value="KAK7245055.1"/>
    <property type="molecule type" value="Genomic_DNA"/>
</dbReference>
<dbReference type="AlphaFoldDB" id="A0AAN9HMX1"/>
<name>A0AAN9HMX1_CROPI</name>